<dbReference type="Gene3D" id="3.40.309.10">
    <property type="entry name" value="Aldehyde Dehydrogenase, Chain A, domain 2"/>
    <property type="match status" value="1"/>
</dbReference>
<dbReference type="InterPro" id="IPR016161">
    <property type="entry name" value="Ald_DH/histidinol_DH"/>
</dbReference>
<gene>
    <name evidence="9" type="primary">Contig8766.g9356</name>
    <name evidence="9" type="ORF">STYLEM_202</name>
</gene>
<dbReference type="GO" id="GO:0004029">
    <property type="term" value="F:aldehyde dehydrogenase (NAD+) activity"/>
    <property type="evidence" value="ECO:0007669"/>
    <property type="project" value="UniProtKB-EC"/>
</dbReference>
<dbReference type="Proteomes" id="UP000039865">
    <property type="component" value="Unassembled WGS sequence"/>
</dbReference>
<dbReference type="EC" id="1.2.1.3" evidence="5"/>
<evidence type="ECO:0000256" key="3">
    <source>
        <dbReference type="ARBA" id="ARBA00023002"/>
    </source>
</evidence>
<dbReference type="PANTHER" id="PTHR43521:SF1">
    <property type="entry name" value="ALPHA-AMINOADIPIC SEMIALDEHYDE DEHYDROGENASE"/>
    <property type="match status" value="1"/>
</dbReference>
<dbReference type="InterPro" id="IPR029510">
    <property type="entry name" value="Ald_DH_CS_GLU"/>
</dbReference>
<evidence type="ECO:0000259" key="8">
    <source>
        <dbReference type="Pfam" id="PF00171"/>
    </source>
</evidence>
<dbReference type="Gene3D" id="3.40.605.10">
    <property type="entry name" value="Aldehyde Dehydrogenase, Chain A, domain 1"/>
    <property type="match status" value="1"/>
</dbReference>
<dbReference type="AlphaFoldDB" id="A0A077ZS09"/>
<feature type="domain" description="Aldehyde dehydrogenase" evidence="8">
    <location>
        <begin position="36"/>
        <end position="492"/>
    </location>
</feature>
<keyword evidence="3 7" id="KW-0560">Oxidoreductase</keyword>
<evidence type="ECO:0000256" key="1">
    <source>
        <dbReference type="ARBA" id="ARBA00009986"/>
    </source>
</evidence>
<dbReference type="InterPro" id="IPR016163">
    <property type="entry name" value="Ald_DH_C"/>
</dbReference>
<comment type="subunit">
    <text evidence="2">Homotetramer.</text>
</comment>
<keyword evidence="10" id="KW-1185">Reference proteome</keyword>
<dbReference type="InterPro" id="IPR044638">
    <property type="entry name" value="ALDH7A1-like"/>
</dbReference>
<reference evidence="9 10" key="1">
    <citation type="submission" date="2014-06" db="EMBL/GenBank/DDBJ databases">
        <authorList>
            <person name="Swart Estienne"/>
        </authorList>
    </citation>
    <scope>NUCLEOTIDE SEQUENCE [LARGE SCALE GENOMIC DNA]</scope>
    <source>
        <strain evidence="9 10">130c</strain>
    </source>
</reference>
<dbReference type="OMA" id="QAYYARP"/>
<sequence length="512" mass="55756">MVEQSLTFKDYPFLKELGLAETNFGCYRKGEWVGHGDEIVSVNPHNNRPIAKIKLANGQDYQDCIKAMEGEKLRWAKTPGPVRGEIVRQIGDAFRRKKEALGLLISLEMGKIKSEGLGEVQEYIDICDMATGLSRTIEGKVLPSERPGHFMMEQWNPLGLIGCITAFNFPVAVSGWNAAIAFICGDLMIWKPALTTCLCSIATQNIINEVLQQHGFNSIQTLCAGDGPNVGALLVNDPRLHLISFTGSTQVGRHVSAEVAKRFGRTILELGGNNAAVIMPDADLELALKACVFASVGTAGQRCTTLRRIIIHESIHDQFVNAMVSAYKTIRQGDPLNPETLLGPLHTKDAVKQYKDGIEEIKKQGGKILFGGAVLEGPGNYVQPTVVSIGHDAPIVKHELFAPVVYVIKFKTLDEAIQYNNEVPQGLSSTIFTKDMQNYFNWVGPAGSDCGIVNCNIGTSGAEIGGAFGGEKETGGGRESGSDSWKQYMRRSTCTVNYTNYLALAQGVQFKL</sequence>
<keyword evidence="4" id="KW-0520">NAD</keyword>
<evidence type="ECO:0000256" key="6">
    <source>
        <dbReference type="PROSITE-ProRule" id="PRU10007"/>
    </source>
</evidence>
<evidence type="ECO:0000256" key="5">
    <source>
        <dbReference type="ARBA" id="ARBA00024226"/>
    </source>
</evidence>
<evidence type="ECO:0000256" key="7">
    <source>
        <dbReference type="RuleBase" id="RU003345"/>
    </source>
</evidence>
<proteinExistence type="inferred from homology"/>
<evidence type="ECO:0000256" key="4">
    <source>
        <dbReference type="ARBA" id="ARBA00023027"/>
    </source>
</evidence>
<dbReference type="SUPFAM" id="SSF53720">
    <property type="entry name" value="ALDH-like"/>
    <property type="match status" value="1"/>
</dbReference>
<dbReference type="InterPro" id="IPR015590">
    <property type="entry name" value="Aldehyde_DH_dom"/>
</dbReference>
<name>A0A077ZS09_STYLE</name>
<feature type="active site" evidence="6">
    <location>
        <position position="269"/>
    </location>
</feature>
<evidence type="ECO:0000256" key="2">
    <source>
        <dbReference type="ARBA" id="ARBA00011881"/>
    </source>
</evidence>
<dbReference type="PANTHER" id="PTHR43521">
    <property type="entry name" value="ALPHA-AMINOADIPIC SEMIALDEHYDE DEHYDROGENASE"/>
    <property type="match status" value="1"/>
</dbReference>
<dbReference type="CDD" id="cd07130">
    <property type="entry name" value="ALDH_F7_AASADH"/>
    <property type="match status" value="1"/>
</dbReference>
<dbReference type="InterPro" id="IPR016162">
    <property type="entry name" value="Ald_DH_N"/>
</dbReference>
<evidence type="ECO:0000313" key="9">
    <source>
        <dbReference type="EMBL" id="CDW71261.1"/>
    </source>
</evidence>
<comment type="similarity">
    <text evidence="1 7">Belongs to the aldehyde dehydrogenase family.</text>
</comment>
<dbReference type="OrthoDB" id="310895at2759"/>
<dbReference type="FunFam" id="3.40.309.10:FF:000018">
    <property type="entry name" value="Alpha-aminoadipic semialdehyde dehydrogenase"/>
    <property type="match status" value="1"/>
</dbReference>
<dbReference type="EMBL" id="CCKQ01000198">
    <property type="protein sequence ID" value="CDW71261.1"/>
    <property type="molecule type" value="Genomic_DNA"/>
</dbReference>
<accession>A0A077ZS09</accession>
<dbReference type="PROSITE" id="PS00687">
    <property type="entry name" value="ALDEHYDE_DEHYDR_GLU"/>
    <property type="match status" value="1"/>
</dbReference>
<protein>
    <recommendedName>
        <fullName evidence="5">aldehyde dehydrogenase (NAD(+))</fullName>
        <ecNumber evidence="5">1.2.1.3</ecNumber>
    </recommendedName>
</protein>
<dbReference type="InParanoid" id="A0A077ZS09"/>
<evidence type="ECO:0000313" key="10">
    <source>
        <dbReference type="Proteomes" id="UP000039865"/>
    </source>
</evidence>
<dbReference type="Pfam" id="PF00171">
    <property type="entry name" value="Aldedh"/>
    <property type="match status" value="1"/>
</dbReference>
<organism evidence="9 10">
    <name type="scientific">Stylonychia lemnae</name>
    <name type="common">Ciliate</name>
    <dbReference type="NCBI Taxonomy" id="5949"/>
    <lineage>
        <taxon>Eukaryota</taxon>
        <taxon>Sar</taxon>
        <taxon>Alveolata</taxon>
        <taxon>Ciliophora</taxon>
        <taxon>Intramacronucleata</taxon>
        <taxon>Spirotrichea</taxon>
        <taxon>Stichotrichia</taxon>
        <taxon>Sporadotrichida</taxon>
        <taxon>Oxytrichidae</taxon>
        <taxon>Stylonychinae</taxon>
        <taxon>Stylonychia</taxon>
    </lineage>
</organism>